<dbReference type="PANTHER" id="PTHR24637">
    <property type="entry name" value="COLLAGEN"/>
    <property type="match status" value="1"/>
</dbReference>
<reference evidence="3" key="1">
    <citation type="submission" date="2019-04" db="EMBL/GenBank/DDBJ databases">
        <title>Friends and foes A comparative genomics studyof 23 Aspergillus species from section Flavi.</title>
        <authorList>
            <consortium name="DOE Joint Genome Institute"/>
            <person name="Kjaerbolling I."/>
            <person name="Vesth T."/>
            <person name="Frisvad J.C."/>
            <person name="Nybo J.L."/>
            <person name="Theobald S."/>
            <person name="Kildgaard S."/>
            <person name="Isbrandt T."/>
            <person name="Kuo A."/>
            <person name="Sato A."/>
            <person name="Lyhne E.K."/>
            <person name="Kogle M.E."/>
            <person name="Wiebenga A."/>
            <person name="Kun R.S."/>
            <person name="Lubbers R.J."/>
            <person name="Makela M.R."/>
            <person name="Barry K."/>
            <person name="Chovatia M."/>
            <person name="Clum A."/>
            <person name="Daum C."/>
            <person name="Haridas S."/>
            <person name="He G."/>
            <person name="LaButti K."/>
            <person name="Lipzen A."/>
            <person name="Mondo S."/>
            <person name="Riley R."/>
            <person name="Salamov A."/>
            <person name="Simmons B.A."/>
            <person name="Magnuson J.K."/>
            <person name="Henrissat B."/>
            <person name="Mortensen U.H."/>
            <person name="Larsen T.O."/>
            <person name="Devries R.P."/>
            <person name="Grigoriev I.V."/>
            <person name="Machida M."/>
            <person name="Baker S.E."/>
            <person name="Andersen M.R."/>
        </authorList>
    </citation>
    <scope>NUCLEOTIDE SEQUENCE [LARGE SCALE GENOMIC DNA]</scope>
    <source>
        <strain evidence="3">CBS 553.77</strain>
    </source>
</reference>
<dbReference type="Proteomes" id="UP000327118">
    <property type="component" value="Unassembled WGS sequence"/>
</dbReference>
<feature type="compositionally biased region" description="Pro residues" evidence="1">
    <location>
        <begin position="220"/>
        <end position="229"/>
    </location>
</feature>
<dbReference type="OrthoDB" id="4510631at2759"/>
<sequence>MTDKPYDLQRFRQVGKQELIKQFDQETCLYIDYITSTYQEPDHRRQFSYPPDWDIDRSTLNKAVRSFLKAASVSIVKSEFDSWAKTQPEPSSRCLENVEIDQPLGRQRLRSKSKSTALRITPVTTSSERSSESQAQGSSLPVSKEPDNNPESTPDPPIYSPITEAEDVMANNSMNVQQLLERLLENQDRTEQRLNELTQSLEVLRNRPQGERGPRGQAGPPGPPGPPGEPGEQGPQGNPGPPGQDGENTDGGDIDGRRPTNGWKTEDIGYFYPDQPKNINQADDLLKDQGARTYYRDVYTFVDQIRDIVTLKSEQTVRNNIHSCLRGAALEWYITELTQLEKVALRNIPIEEGWLKSLTQRFKPRAPEALEKLTTLSYGFRDIRTGKTPRAYAQELLRHARAANVDSVYNQLTLAWSHMEPSLRRDISKPTPDTTLGTFLNELDQKYGIWKDLAKNYQARKFKASSSCMDKRRPDPIRLLESFRPSERAPGRPFDYSYS</sequence>
<feature type="region of interest" description="Disordered" evidence="1">
    <location>
        <begin position="200"/>
        <end position="277"/>
    </location>
</feature>
<evidence type="ECO:0000256" key="1">
    <source>
        <dbReference type="SAM" id="MobiDB-lite"/>
    </source>
</evidence>
<feature type="compositionally biased region" description="Basic and acidic residues" evidence="1">
    <location>
        <begin position="204"/>
        <end position="214"/>
    </location>
</feature>
<dbReference type="AlphaFoldDB" id="A0A5N6YRF0"/>
<feature type="region of interest" description="Disordered" evidence="1">
    <location>
        <begin position="105"/>
        <end position="161"/>
    </location>
</feature>
<dbReference type="EMBL" id="ML740084">
    <property type="protein sequence ID" value="KAE8348017.1"/>
    <property type="molecule type" value="Genomic_DNA"/>
</dbReference>
<accession>A0A5N6YRF0</accession>
<name>A0A5N6YRF0_9EURO</name>
<feature type="compositionally biased region" description="Polar residues" evidence="1">
    <location>
        <begin position="114"/>
        <end position="141"/>
    </location>
</feature>
<gene>
    <name evidence="2" type="ORF">BDV28DRAFT_153502</name>
</gene>
<evidence type="ECO:0000313" key="2">
    <source>
        <dbReference type="EMBL" id="KAE8348017.1"/>
    </source>
</evidence>
<proteinExistence type="predicted"/>
<keyword evidence="3" id="KW-1185">Reference proteome</keyword>
<organism evidence="2 3">
    <name type="scientific">Aspergillus coremiiformis</name>
    <dbReference type="NCBI Taxonomy" id="138285"/>
    <lineage>
        <taxon>Eukaryota</taxon>
        <taxon>Fungi</taxon>
        <taxon>Dikarya</taxon>
        <taxon>Ascomycota</taxon>
        <taxon>Pezizomycotina</taxon>
        <taxon>Eurotiomycetes</taxon>
        <taxon>Eurotiomycetidae</taxon>
        <taxon>Eurotiales</taxon>
        <taxon>Aspergillaceae</taxon>
        <taxon>Aspergillus</taxon>
        <taxon>Aspergillus subgen. Circumdati</taxon>
    </lineage>
</organism>
<feature type="region of interest" description="Disordered" evidence="1">
    <location>
        <begin position="479"/>
        <end position="499"/>
    </location>
</feature>
<protein>
    <submittedName>
        <fullName evidence="2">Uncharacterized protein</fullName>
    </submittedName>
</protein>
<dbReference type="PANTHER" id="PTHR24637:SF421">
    <property type="entry name" value="CUTICLE COLLAGEN DPY-2"/>
    <property type="match status" value="1"/>
</dbReference>
<evidence type="ECO:0000313" key="3">
    <source>
        <dbReference type="Proteomes" id="UP000327118"/>
    </source>
</evidence>